<dbReference type="InterPro" id="IPR003961">
    <property type="entry name" value="FN3_dom"/>
</dbReference>
<feature type="domain" description="Tyrosine-protein phosphatase" evidence="25">
    <location>
        <begin position="1158"/>
        <end position="1421"/>
    </location>
</feature>
<keyword evidence="15 24" id="KW-0472">Membrane</keyword>
<feature type="domain" description="Tyrosine specific protein phosphatases" evidence="26">
    <location>
        <begin position="1337"/>
        <end position="1412"/>
    </location>
</feature>
<dbReference type="CDD" id="cd06263">
    <property type="entry name" value="MAM"/>
    <property type="match status" value="1"/>
</dbReference>
<evidence type="ECO:0000256" key="1">
    <source>
        <dbReference type="ARBA" id="ARBA00004251"/>
    </source>
</evidence>
<evidence type="ECO:0000256" key="15">
    <source>
        <dbReference type="ARBA" id="ARBA00023136"/>
    </source>
</evidence>
<name>A0A3P9IDN3_ORYLA</name>
<evidence type="ECO:0000256" key="12">
    <source>
        <dbReference type="ARBA" id="ARBA00022912"/>
    </source>
</evidence>
<evidence type="ECO:0000256" key="19">
    <source>
        <dbReference type="ARBA" id="ARBA00023319"/>
    </source>
</evidence>
<keyword evidence="10" id="KW-0378">Hydrolase</keyword>
<reference evidence="29 30" key="2">
    <citation type="submission" date="2017-04" db="EMBL/GenBank/DDBJ databases">
        <title>CpG methylation of centromeres and impact of large insertions on vertebrate speciation.</title>
        <authorList>
            <person name="Ichikawa K."/>
            <person name="Yoshimura J."/>
            <person name="Morishita S."/>
        </authorList>
    </citation>
    <scope>NUCLEOTIDE SEQUENCE</scope>
    <source>
        <strain evidence="29 30">HSOK</strain>
    </source>
</reference>
<keyword evidence="17" id="KW-0675">Receptor</keyword>
<evidence type="ECO:0000256" key="7">
    <source>
        <dbReference type="ARBA" id="ARBA00022729"/>
    </source>
</evidence>
<dbReference type="SMART" id="SM00194">
    <property type="entry name" value="PTPc"/>
    <property type="match status" value="2"/>
</dbReference>
<protein>
    <recommendedName>
        <fullName evidence="21">Receptor-type tyrosine-protein phosphatase U</fullName>
        <ecNumber evidence="4">3.1.3.48</ecNumber>
    </recommendedName>
    <alternativeName>
        <fullName evidence="22">Receptor-type protein-tyrosine phosphatase psi</fullName>
    </alternativeName>
</protein>
<feature type="domain" description="Tyrosine-protein phosphatase" evidence="25">
    <location>
        <begin position="895"/>
        <end position="1126"/>
    </location>
</feature>
<feature type="transmembrane region" description="Helical" evidence="24">
    <location>
        <begin position="743"/>
        <end position="765"/>
    </location>
</feature>
<dbReference type="InterPro" id="IPR016130">
    <property type="entry name" value="Tyr_Pase_AS"/>
</dbReference>
<dbReference type="FunFam" id="3.90.190.10:FF:000019">
    <property type="entry name" value="receptor-type tyrosine-protein phosphatase U isoform X1"/>
    <property type="match status" value="1"/>
</dbReference>
<dbReference type="PANTHER" id="PTHR19134:SF207">
    <property type="entry name" value="RECEPTOR-TYPE TYROSINE-PROTEIN PHOSPHATASE U"/>
    <property type="match status" value="1"/>
</dbReference>
<evidence type="ECO:0000256" key="11">
    <source>
        <dbReference type="ARBA" id="ARBA00022889"/>
    </source>
</evidence>
<dbReference type="PANTHER" id="PTHR19134">
    <property type="entry name" value="RECEPTOR-TYPE TYROSINE-PROTEIN PHOSPHATASE"/>
    <property type="match status" value="1"/>
</dbReference>
<evidence type="ECO:0000256" key="21">
    <source>
        <dbReference type="ARBA" id="ARBA00073602"/>
    </source>
</evidence>
<dbReference type="Gene3D" id="3.90.190.10">
    <property type="entry name" value="Protein tyrosine phosphatase superfamily"/>
    <property type="match status" value="2"/>
</dbReference>
<dbReference type="Pfam" id="PF23144">
    <property type="entry name" value="Fn3_PTPRU"/>
    <property type="match status" value="1"/>
</dbReference>
<dbReference type="PRINTS" id="PR00700">
    <property type="entry name" value="PRTYPHPHTASE"/>
</dbReference>
<feature type="compositionally biased region" description="Polar residues" evidence="23">
    <location>
        <begin position="816"/>
        <end position="830"/>
    </location>
</feature>
<evidence type="ECO:0000256" key="8">
    <source>
        <dbReference type="ARBA" id="ARBA00022737"/>
    </source>
</evidence>
<dbReference type="GO" id="GO:0005886">
    <property type="term" value="C:plasma membrane"/>
    <property type="evidence" value="ECO:0007669"/>
    <property type="project" value="UniProtKB-SubCell"/>
</dbReference>
<evidence type="ECO:0000256" key="4">
    <source>
        <dbReference type="ARBA" id="ARBA00013064"/>
    </source>
</evidence>
<dbReference type="InterPro" id="IPR029021">
    <property type="entry name" value="Prot-tyrosine_phosphatase-like"/>
</dbReference>
<dbReference type="PROSITE" id="PS50853">
    <property type="entry name" value="FN3"/>
    <property type="match status" value="3"/>
</dbReference>
<dbReference type="SMART" id="SM00409">
    <property type="entry name" value="IG"/>
    <property type="match status" value="1"/>
</dbReference>
<dbReference type="InterPro" id="IPR000998">
    <property type="entry name" value="MAM_dom"/>
</dbReference>
<dbReference type="InterPro" id="IPR013320">
    <property type="entry name" value="ConA-like_dom_sf"/>
</dbReference>
<evidence type="ECO:0000256" key="3">
    <source>
        <dbReference type="ARBA" id="ARBA00006396"/>
    </source>
</evidence>
<reference evidence="29" key="4">
    <citation type="submission" date="2025-09" db="UniProtKB">
        <authorList>
            <consortium name="Ensembl"/>
        </authorList>
    </citation>
    <scope>IDENTIFICATION</scope>
    <source>
        <strain evidence="29">HSOK</strain>
    </source>
</reference>
<dbReference type="InterPro" id="IPR003595">
    <property type="entry name" value="Tyr_Pase_cat"/>
</dbReference>
<dbReference type="InterPro" id="IPR036116">
    <property type="entry name" value="FN3_sf"/>
</dbReference>
<evidence type="ECO:0000256" key="20">
    <source>
        <dbReference type="ARBA" id="ARBA00051722"/>
    </source>
</evidence>
<reference key="1">
    <citation type="journal article" date="2007" name="Nature">
        <title>The medaka draft genome and insights into vertebrate genome evolution.</title>
        <authorList>
            <person name="Kasahara M."/>
            <person name="Naruse K."/>
            <person name="Sasaki S."/>
            <person name="Nakatani Y."/>
            <person name="Qu W."/>
            <person name="Ahsan B."/>
            <person name="Yamada T."/>
            <person name="Nagayasu Y."/>
            <person name="Doi K."/>
            <person name="Kasai Y."/>
            <person name="Jindo T."/>
            <person name="Kobayashi D."/>
            <person name="Shimada A."/>
            <person name="Toyoda A."/>
            <person name="Kuroki Y."/>
            <person name="Fujiyama A."/>
            <person name="Sasaki T."/>
            <person name="Shimizu A."/>
            <person name="Asakawa S."/>
            <person name="Shimizu N."/>
            <person name="Hashimoto S."/>
            <person name="Yang J."/>
            <person name="Lee Y."/>
            <person name="Matsushima K."/>
            <person name="Sugano S."/>
            <person name="Sakaizumi M."/>
            <person name="Narita T."/>
            <person name="Ohishi K."/>
            <person name="Haga S."/>
            <person name="Ohta F."/>
            <person name="Nomoto H."/>
            <person name="Nogata K."/>
            <person name="Morishita T."/>
            <person name="Endo T."/>
            <person name="Shin-I T."/>
            <person name="Takeda H."/>
            <person name="Morishita S."/>
            <person name="Kohara Y."/>
        </authorList>
    </citation>
    <scope>NUCLEOTIDE SEQUENCE [LARGE SCALE GENOMIC DNA]</scope>
    <source>
        <strain>Hd-rR</strain>
    </source>
</reference>
<organism evidence="29 30">
    <name type="scientific">Oryzias latipes</name>
    <name type="common">Japanese rice fish</name>
    <name type="synonym">Japanese killifish</name>
    <dbReference type="NCBI Taxonomy" id="8090"/>
    <lineage>
        <taxon>Eukaryota</taxon>
        <taxon>Metazoa</taxon>
        <taxon>Chordata</taxon>
        <taxon>Craniata</taxon>
        <taxon>Vertebrata</taxon>
        <taxon>Euteleostomi</taxon>
        <taxon>Actinopterygii</taxon>
        <taxon>Neopterygii</taxon>
        <taxon>Teleostei</taxon>
        <taxon>Neoteleostei</taxon>
        <taxon>Acanthomorphata</taxon>
        <taxon>Ovalentaria</taxon>
        <taxon>Atherinomorphae</taxon>
        <taxon>Beloniformes</taxon>
        <taxon>Adrianichthyidae</taxon>
        <taxon>Oryziinae</taxon>
        <taxon>Oryzias</taxon>
    </lineage>
</organism>
<evidence type="ECO:0000259" key="27">
    <source>
        <dbReference type="PROSITE" id="PS50060"/>
    </source>
</evidence>
<dbReference type="PROSITE" id="PS00740">
    <property type="entry name" value="MAM_1"/>
    <property type="match status" value="1"/>
</dbReference>
<dbReference type="InterPro" id="IPR036179">
    <property type="entry name" value="Ig-like_dom_sf"/>
</dbReference>
<evidence type="ECO:0000313" key="30">
    <source>
        <dbReference type="Proteomes" id="UP000265200"/>
    </source>
</evidence>
<dbReference type="SUPFAM" id="SSF48726">
    <property type="entry name" value="Immunoglobulin"/>
    <property type="match status" value="1"/>
</dbReference>
<dbReference type="Pfam" id="PF00629">
    <property type="entry name" value="MAM"/>
    <property type="match status" value="1"/>
</dbReference>
<comment type="similarity">
    <text evidence="3">Belongs to the protein-tyrosine phosphatase family. Receptor class 2B subfamily.</text>
</comment>
<dbReference type="InterPro" id="IPR000387">
    <property type="entry name" value="Tyr_Pase_dom"/>
</dbReference>
<dbReference type="SUPFAM" id="SSF49899">
    <property type="entry name" value="Concanavalin A-like lectins/glucanases"/>
    <property type="match status" value="1"/>
</dbReference>
<dbReference type="Gene3D" id="2.60.40.10">
    <property type="entry name" value="Immunoglobulins"/>
    <property type="match status" value="4"/>
</dbReference>
<dbReference type="InterPro" id="IPR003599">
    <property type="entry name" value="Ig_sub"/>
</dbReference>
<proteinExistence type="inferred from homology"/>
<dbReference type="InterPro" id="IPR013783">
    <property type="entry name" value="Ig-like_fold"/>
</dbReference>
<dbReference type="Pfam" id="PF00041">
    <property type="entry name" value="fn3"/>
    <property type="match status" value="1"/>
</dbReference>
<dbReference type="SMART" id="SM00060">
    <property type="entry name" value="FN3"/>
    <property type="match status" value="3"/>
</dbReference>
<evidence type="ECO:0000256" key="16">
    <source>
        <dbReference type="ARBA" id="ARBA00023157"/>
    </source>
</evidence>
<evidence type="ECO:0000256" key="2">
    <source>
        <dbReference type="ARBA" id="ARBA00004282"/>
    </source>
</evidence>
<dbReference type="FunFam" id="2.60.40.10:FF:000048">
    <property type="entry name" value="receptor-type tyrosine-protein phosphatase U isoform X1"/>
    <property type="match status" value="1"/>
</dbReference>
<evidence type="ECO:0000256" key="17">
    <source>
        <dbReference type="ARBA" id="ARBA00023170"/>
    </source>
</evidence>
<comment type="subcellular location">
    <subcellularLocation>
        <location evidence="2">Cell junction</location>
    </subcellularLocation>
    <subcellularLocation>
        <location evidence="1">Cell membrane</location>
        <topology evidence="1">Single-pass type I membrane protein</topology>
    </subcellularLocation>
</comment>
<reference evidence="29" key="3">
    <citation type="submission" date="2025-08" db="UniProtKB">
        <authorList>
            <consortium name="Ensembl"/>
        </authorList>
    </citation>
    <scope>IDENTIFICATION</scope>
    <source>
        <strain evidence="29">HSOK</strain>
    </source>
</reference>
<evidence type="ECO:0000256" key="9">
    <source>
        <dbReference type="ARBA" id="ARBA00022782"/>
    </source>
</evidence>
<dbReference type="FunFam" id="3.90.190.10:FF:000014">
    <property type="entry name" value="receptor-type tyrosine-protein phosphatase U isoform X2"/>
    <property type="match status" value="1"/>
</dbReference>
<evidence type="ECO:0000256" key="24">
    <source>
        <dbReference type="SAM" id="Phobius"/>
    </source>
</evidence>
<dbReference type="InterPro" id="IPR050348">
    <property type="entry name" value="Protein-Tyr_Phosphatase"/>
</dbReference>
<feature type="domain" description="MAM" evidence="27">
    <location>
        <begin position="24"/>
        <end position="186"/>
    </location>
</feature>
<dbReference type="GO" id="GO:0004725">
    <property type="term" value="F:protein tyrosine phosphatase activity"/>
    <property type="evidence" value="ECO:0007669"/>
    <property type="project" value="UniProtKB-EC"/>
</dbReference>
<dbReference type="FunFam" id="2.60.120.200:FF:000022">
    <property type="entry name" value="receptor-type tyrosine-protein phosphatase U isoform X2"/>
    <property type="match status" value="1"/>
</dbReference>
<evidence type="ECO:0000256" key="23">
    <source>
        <dbReference type="SAM" id="MobiDB-lite"/>
    </source>
</evidence>
<evidence type="ECO:0000259" key="26">
    <source>
        <dbReference type="PROSITE" id="PS50056"/>
    </source>
</evidence>
<keyword evidence="19" id="KW-0393">Immunoglobulin domain</keyword>
<dbReference type="PROSITE" id="PS00383">
    <property type="entry name" value="TYR_PHOSPHATASE_1"/>
    <property type="match status" value="2"/>
</dbReference>
<evidence type="ECO:0000313" key="29">
    <source>
        <dbReference type="Ensembl" id="ENSORLP00015017985.1"/>
    </source>
</evidence>
<dbReference type="SUPFAM" id="SSF52799">
    <property type="entry name" value="(Phosphotyrosine protein) phosphatases II"/>
    <property type="match status" value="2"/>
</dbReference>
<dbReference type="PROSITE" id="PS50060">
    <property type="entry name" value="MAM_2"/>
    <property type="match status" value="1"/>
</dbReference>
<feature type="domain" description="Fibronectin type-III" evidence="28">
    <location>
        <begin position="384"/>
        <end position="485"/>
    </location>
</feature>
<feature type="domain" description="Fibronectin type-III" evidence="28">
    <location>
        <begin position="286"/>
        <end position="381"/>
    </location>
</feature>
<dbReference type="FunFam" id="2.60.40.10:FF:000009">
    <property type="entry name" value="receptor-type tyrosine-protein phosphatase U isoform X1"/>
    <property type="match status" value="1"/>
</dbReference>
<dbReference type="FunFam" id="2.60.40.10:FF:000019">
    <property type="entry name" value="receptor-type tyrosine-protein phosphatase kappa isoform X2"/>
    <property type="match status" value="1"/>
</dbReference>
<dbReference type="GO" id="GO:0070161">
    <property type="term" value="C:anchoring junction"/>
    <property type="evidence" value="ECO:0007669"/>
    <property type="project" value="UniProtKB-SubCell"/>
</dbReference>
<dbReference type="Ensembl" id="ENSORLT00015026594.1">
    <property type="protein sequence ID" value="ENSORLP00015017985.1"/>
    <property type="gene ID" value="ENSORLG00015019247.1"/>
</dbReference>
<dbReference type="Gene3D" id="2.60.120.200">
    <property type="match status" value="1"/>
</dbReference>
<feature type="domain" description="Fibronectin type-III" evidence="28">
    <location>
        <begin position="491"/>
        <end position="592"/>
    </location>
</feature>
<evidence type="ECO:0000256" key="5">
    <source>
        <dbReference type="ARBA" id="ARBA00022475"/>
    </source>
</evidence>
<evidence type="ECO:0000256" key="22">
    <source>
        <dbReference type="ARBA" id="ARBA00083361"/>
    </source>
</evidence>
<sequence>CKHVYACVSGFSVQNCCIHTLTPAGCTFEEDSDPNLCDFTQGEEDDFDWVLFRTYSSPLSSFDLLKGSYMLVNSSQHAAGHRAQLLLQTLSENDTHCVQFSYFLYSRDGHSPGALRAYVRVNGGPLGNPVWNISGSHGKQWHQVELAVSTFWPNEYQVLIEATVSRERQGYIAVDDIMVLNYPCYKAPHFSRLGEEEINAGQNATFQCVAAGKASEADKFLLERHNGDILTMASVKHLSHRRFVVSFQLDGVQRSHQDLYRCVTQSLRGSGVSNFAELVVKVPPSPIAPPQLLRAGSTYLIIQLNTNSILGDGPIIRKEIEYRASQSPWSEVHGVNMAAYKLWHLDPDTEYHISVLLTRPGEGGTGPPGPPLVSRTKCAEPMRPLRGLTASDIQSRQLTLQWENLAFNLTRCHTYSVSLCYRYTMAGGGGDHNTTVRECLAVEHNASRFTLRDLPPYHSIHVRLSLANQEGKKEGREVTFQTEEDIPGGIAPESLTFTPLDDMIFLKWEEPVEPNGLITQYEISYQSIASSDPGINVPGPRRAVSKLKNETYHMFSNLHPGTTYLISVRARTAKGFGQTALKEITTNISAPSFDYRDMPGPLNETESTITVLLRPAQGRGAPVSTYQVVVEEEIVKKVKRELGPQDCFPLPMPYSVAQAQGLPHYYAAEMPPSTLPEASPFTVGDNHTYNGYWNSPLDPRKSYLVYFQVCLSKPLHVCWVCVVVLFFTLVLERTQHSEDMGLILAVCAGGLVVLVLLLGALIIIIKKGKPVNMNKTPITYRQEKSHMGSMERSFTDQSTLQEDERMALSFMDTHTCGTRSDARSSVNEASSLLGGSPRHQCGRKGSPYHTGQLHPAVRVADLLQHINQMKTGEGYGFKQEYESFFDGWDCTKKKDKIKGRQDTLLGYDRHRVKLHPLLGDPNSDYINANYIDGYHRSNHFIATQGPKQETLHDFWRMVWQENCFSIVMITKLVEVGRVKCCKYWPDDSEMYGDIKITLLKTETLAEYTVRTFALERRGYSTKHEVRQFHFTSWPEHGVPYHATGLLAFIRRVKASTPPDAGPVVVHCSAGAGRTGCYIVLDVMLDMAECEGVVDIYNCVKTLCSRRINMIQTEEQYIFIHDAILEACLCGDTSILMSEFAVTYKDMLRVDSQSNSSPLREEFQTLNSVTPHLDVEECSIALLPRNREKNRSMDVLPPDRALAFLVTTEGESNNYINAALADSFHRQAAFIVTPHPLPGTTADFWRLVFDYGCTAVVMLNQLNQSNSAWPCVQYWPEPGLQQYGPMEVEFLSMSADEDVITRLFRVKNVTRLQEGQLVVCQFQFLRWSAYRDVPDSKKAFLNLLAQVHKWQRECGEGRTVVHCLNGGGRSGTFCACNILLEMIQYQNVVDIFYAVKTLRNCKPNMVESLEQYRFCYDLIQEYLDCFEGR</sequence>
<keyword evidence="8" id="KW-0677">Repeat</keyword>
<keyword evidence="14 24" id="KW-1133">Transmembrane helix</keyword>
<keyword evidence="7" id="KW-0732">Signal</keyword>
<dbReference type="InterPro" id="IPR057598">
    <property type="entry name" value="Fn3_PTPRU"/>
</dbReference>
<dbReference type="PROSITE" id="PS50055">
    <property type="entry name" value="TYR_PHOSPHATASE_PTP"/>
    <property type="match status" value="2"/>
</dbReference>
<dbReference type="Proteomes" id="UP000265200">
    <property type="component" value="Chromosome 16"/>
</dbReference>
<accession>A0A3P9IDN3</accession>
<evidence type="ECO:0000259" key="28">
    <source>
        <dbReference type="PROSITE" id="PS50853"/>
    </source>
</evidence>
<dbReference type="SMART" id="SM00404">
    <property type="entry name" value="PTPc_motif"/>
    <property type="match status" value="2"/>
</dbReference>
<feature type="region of interest" description="Disordered" evidence="23">
    <location>
        <begin position="816"/>
        <end position="850"/>
    </location>
</feature>
<feature type="transmembrane region" description="Helical" evidence="24">
    <location>
        <begin position="714"/>
        <end position="731"/>
    </location>
</feature>
<keyword evidence="6 24" id="KW-0812">Transmembrane</keyword>
<keyword evidence="16" id="KW-1015">Disulfide bond</keyword>
<comment type="catalytic activity">
    <reaction evidence="20">
        <text>O-phospho-L-tyrosyl-[protein] + H2O = L-tyrosyl-[protein] + phosphate</text>
        <dbReference type="Rhea" id="RHEA:10684"/>
        <dbReference type="Rhea" id="RHEA-COMP:10136"/>
        <dbReference type="Rhea" id="RHEA-COMP:20101"/>
        <dbReference type="ChEBI" id="CHEBI:15377"/>
        <dbReference type="ChEBI" id="CHEBI:43474"/>
        <dbReference type="ChEBI" id="CHEBI:46858"/>
        <dbReference type="ChEBI" id="CHEBI:61978"/>
        <dbReference type="EC" id="3.1.3.48"/>
    </reaction>
</comment>
<evidence type="ECO:0000259" key="25">
    <source>
        <dbReference type="PROSITE" id="PS50055"/>
    </source>
</evidence>
<feature type="domain" description="Tyrosine specific protein phosphatases" evidence="26">
    <location>
        <begin position="1046"/>
        <end position="1117"/>
    </location>
</feature>
<dbReference type="Pfam" id="PF00102">
    <property type="entry name" value="Y_phosphatase"/>
    <property type="match status" value="2"/>
</dbReference>
<dbReference type="SUPFAM" id="SSF49265">
    <property type="entry name" value="Fibronectin type III"/>
    <property type="match status" value="2"/>
</dbReference>
<evidence type="ECO:0000256" key="13">
    <source>
        <dbReference type="ARBA" id="ARBA00022949"/>
    </source>
</evidence>
<dbReference type="CDD" id="cd14632">
    <property type="entry name" value="R-PTPc-U-1"/>
    <property type="match status" value="1"/>
</dbReference>
<dbReference type="InterPro" id="IPR000242">
    <property type="entry name" value="PTP_cat"/>
</dbReference>
<keyword evidence="5" id="KW-1003">Cell membrane</keyword>
<keyword evidence="11" id="KW-0130">Cell adhesion</keyword>
<keyword evidence="9" id="KW-0221">Differentiation</keyword>
<keyword evidence="18" id="KW-0325">Glycoprotein</keyword>
<keyword evidence="12" id="KW-0904">Protein phosphatase</keyword>
<dbReference type="EC" id="3.1.3.48" evidence="4"/>
<evidence type="ECO:0000256" key="18">
    <source>
        <dbReference type="ARBA" id="ARBA00023180"/>
    </source>
</evidence>
<dbReference type="CDD" id="cd00063">
    <property type="entry name" value="FN3"/>
    <property type="match status" value="2"/>
</dbReference>
<dbReference type="PRINTS" id="PR00020">
    <property type="entry name" value="MAMDOMAIN"/>
</dbReference>
<keyword evidence="13" id="KW-0965">Cell junction</keyword>
<evidence type="ECO:0000256" key="10">
    <source>
        <dbReference type="ARBA" id="ARBA00022801"/>
    </source>
</evidence>
<evidence type="ECO:0000256" key="14">
    <source>
        <dbReference type="ARBA" id="ARBA00022989"/>
    </source>
</evidence>
<dbReference type="GO" id="GO:0007155">
    <property type="term" value="P:cell adhesion"/>
    <property type="evidence" value="ECO:0007669"/>
    <property type="project" value="UniProtKB-KW"/>
</dbReference>
<dbReference type="GO" id="GO:0030154">
    <property type="term" value="P:cell differentiation"/>
    <property type="evidence" value="ECO:0007669"/>
    <property type="project" value="UniProtKB-KW"/>
</dbReference>
<dbReference type="SMART" id="SM00137">
    <property type="entry name" value="MAM"/>
    <property type="match status" value="1"/>
</dbReference>
<dbReference type="FunFam" id="2.60.40.10:FF:000025">
    <property type="entry name" value="receptor-type tyrosine-protein phosphatase U isoform X2"/>
    <property type="match status" value="1"/>
</dbReference>
<dbReference type="PROSITE" id="PS50056">
    <property type="entry name" value="TYR_PHOSPHATASE_2"/>
    <property type="match status" value="2"/>
</dbReference>
<evidence type="ECO:0000256" key="6">
    <source>
        <dbReference type="ARBA" id="ARBA00022692"/>
    </source>
</evidence>